<reference evidence="1" key="1">
    <citation type="submission" date="2022-10" db="EMBL/GenBank/DDBJ databases">
        <title>Culturing micro-colonial fungi from biological soil crusts in the Mojave desert and describing Neophaeococcomyces mojavensis, and introducing the new genera and species Taxawa tesnikishii.</title>
        <authorList>
            <person name="Kurbessoian T."/>
            <person name="Stajich J.E."/>
        </authorList>
    </citation>
    <scope>NUCLEOTIDE SEQUENCE</scope>
    <source>
        <strain evidence="1">JES_112</strain>
    </source>
</reference>
<dbReference type="EMBL" id="JAPDRQ010000273">
    <property type="protein sequence ID" value="KAJ9651207.1"/>
    <property type="molecule type" value="Genomic_DNA"/>
</dbReference>
<name>A0ACC2ZU89_9EURO</name>
<accession>A0ACC2ZU89</accession>
<protein>
    <submittedName>
        <fullName evidence="1">Uncharacterized protein</fullName>
    </submittedName>
</protein>
<organism evidence="1 2">
    <name type="scientific">Neophaeococcomyces mojaviensis</name>
    <dbReference type="NCBI Taxonomy" id="3383035"/>
    <lineage>
        <taxon>Eukaryota</taxon>
        <taxon>Fungi</taxon>
        <taxon>Dikarya</taxon>
        <taxon>Ascomycota</taxon>
        <taxon>Pezizomycotina</taxon>
        <taxon>Eurotiomycetes</taxon>
        <taxon>Chaetothyriomycetidae</taxon>
        <taxon>Chaetothyriales</taxon>
        <taxon>Chaetothyriales incertae sedis</taxon>
        <taxon>Neophaeococcomyces</taxon>
    </lineage>
</organism>
<dbReference type="Proteomes" id="UP001172386">
    <property type="component" value="Unassembled WGS sequence"/>
</dbReference>
<comment type="caution">
    <text evidence="1">The sequence shown here is derived from an EMBL/GenBank/DDBJ whole genome shotgun (WGS) entry which is preliminary data.</text>
</comment>
<evidence type="ECO:0000313" key="1">
    <source>
        <dbReference type="EMBL" id="KAJ9651207.1"/>
    </source>
</evidence>
<sequence>MGTREQVNSLINLVQSNVPRQDLQAFLDDAYNDPNSIIQVETESLKGDVQLLRRNPQRGRRRTGSIADLMNPPIQVPAKPWTSVTDDDDFVSHLMSLWFTWAHQWWHWVDKVLFLEAMGSQDLNNPLCAPYLVNMILADACLLDSVDEDEDEPDPHLRDQFYAEAKKGLEAEKDRISLTVIQTTGVQWTYLDMNGEDKIGLLVLNEQVFKAKELDKYQARLSKDPNISPETLSKVDRSISRLEWALFALNAFTLVGSRRAHTIGPPQRPHPHHTHDDNVHSKNWFPYPRRAPQLDFHEGCHFFCITSLARVAHENEVLFIRPEEKQPDGAESFGQKQKPEDWAISMPSCMKLGEQAMPHVLALHAMHNWIILILVKQAAAADAGRGSKPTITTTPLSTTTPYWQQVSVSMAVAIGNTMDLLISKWGVENFPVILIHPISLALLTLLENVEHKGRRRAFVSMCVALRAASRRFRVGKGILKLVKNKAIDMGVILPREIEQLFHFQRRRRSGSTEIEHWEEAPMGEIGMQYLLEKWDDLDLDAY</sequence>
<proteinExistence type="predicted"/>
<evidence type="ECO:0000313" key="2">
    <source>
        <dbReference type="Proteomes" id="UP001172386"/>
    </source>
</evidence>
<keyword evidence="2" id="KW-1185">Reference proteome</keyword>
<gene>
    <name evidence="1" type="ORF">H2198_009509</name>
</gene>